<dbReference type="SUPFAM" id="SSF52540">
    <property type="entry name" value="P-loop containing nucleoside triphosphate hydrolases"/>
    <property type="match status" value="1"/>
</dbReference>
<dbReference type="PATRIC" id="fig|1550241.5.peg.811"/>
<dbReference type="AlphaFoldDB" id="A0A0F7FIW1"/>
<dbReference type="Gene3D" id="3.40.50.300">
    <property type="entry name" value="P-loop containing nucleotide triphosphate hydrolases"/>
    <property type="match status" value="1"/>
</dbReference>
<keyword evidence="4" id="KW-1185">Reference proteome</keyword>
<dbReference type="STRING" id="1550241.MA03_03800"/>
<evidence type="ECO:0000256" key="1">
    <source>
        <dbReference type="ARBA" id="ARBA00006611"/>
    </source>
</evidence>
<dbReference type="InterPro" id="IPR050921">
    <property type="entry name" value="T4SS_GSP_E_ATPase"/>
</dbReference>
<dbReference type="PANTHER" id="PTHR30486:SF6">
    <property type="entry name" value="TYPE IV PILUS RETRACTATION ATPASE PILT"/>
    <property type="match status" value="1"/>
</dbReference>
<reference evidence="3 4" key="1">
    <citation type="journal article" date="2015" name="Stand. Genomic Sci.">
        <title>Complete genome sequence of and proposal of Thermofilum uzonense sp. nov. a novel hyperthermophilic crenarchaeon and emended description of the genus Thermofilum.</title>
        <authorList>
            <person name="Toshchakov S.V."/>
            <person name="Korzhenkov A.A."/>
            <person name="Samarov N.I."/>
            <person name="Mazunin I.O."/>
            <person name="Mozhey O.I."/>
            <person name="Shmyr I.S."/>
            <person name="Derbikova K.S."/>
            <person name="Taranov E.A."/>
            <person name="Dominova I.N."/>
            <person name="Bonch-Osmolovskaya E.A."/>
            <person name="Patrushev M.V."/>
            <person name="Podosokorskaya O.A."/>
            <person name="Kublanov I.V."/>
        </authorList>
    </citation>
    <scope>NUCLEOTIDE SEQUENCE [LARGE SCALE GENOMIC DNA]</scope>
    <source>
        <strain evidence="3 4">1807-2</strain>
    </source>
</reference>
<dbReference type="HOGENOM" id="CLU_005379_2_2_2"/>
<proteinExistence type="inferred from homology"/>
<dbReference type="GO" id="GO:0016887">
    <property type="term" value="F:ATP hydrolysis activity"/>
    <property type="evidence" value="ECO:0007669"/>
    <property type="project" value="InterPro"/>
</dbReference>
<dbReference type="Gene3D" id="3.30.450.380">
    <property type="match status" value="1"/>
</dbReference>
<dbReference type="PANTHER" id="PTHR30486">
    <property type="entry name" value="TWITCHING MOTILITY PROTEIN PILT"/>
    <property type="match status" value="1"/>
</dbReference>
<protein>
    <recommendedName>
        <fullName evidence="2">Bacterial type II secretion system protein E domain-containing protein</fullName>
    </recommendedName>
</protein>
<name>A0A0F7FIW1_9CREN</name>
<evidence type="ECO:0000259" key="2">
    <source>
        <dbReference type="Pfam" id="PF00437"/>
    </source>
</evidence>
<sequence>MIVPPEEIILDFYEVVPPLGYAVITRNQRTGRLMYRVVEPVLTREDQAVIEELKRILVEEQRPSLEELRKRGAEEVLRERVERIIKRYRLPIPREAFDKVFYYVRRDMLGYGKIDLLIRDPQIEDISCDGIGLPVFVWHSRFESLPTNIVFADASEMESVLVRLALKAGKQISVAQPIVEGSLPEGYRLHAALSEVARRGGTFTVRKFREVPFSIVDLVVSGTLSPELAAFLWLLVEHKKSLIVVGATAGGKTTLLNAIATFIRPEAKIVSIEETPELNLPHENWVPLVARPASDPWARDVTLFDLLKSALRMRPDYVIVGEVRGEEAFTLFQAIATGHAGMCTMHAENADYAVKRLTSEPMNVPVPLIPLMNVFVTVRRFVTEDKIFRRVVEVSEILTGDKLAWNPVYRYDQVSDKIMRVGESTVLARIAEEEGVPLSLLVEELKRREEIIKWLVERKITDFQRVSRLVRDYALRPTTVYTAIERGVYTL</sequence>
<gene>
    <name evidence="3" type="ORF">MA03_03800</name>
</gene>
<dbReference type="InterPro" id="IPR027417">
    <property type="entry name" value="P-loop_NTPase"/>
</dbReference>
<dbReference type="Proteomes" id="UP000067434">
    <property type="component" value="Chromosome"/>
</dbReference>
<dbReference type="EMBL" id="CP009961">
    <property type="protein sequence ID" value="AKG39343.1"/>
    <property type="molecule type" value="Genomic_DNA"/>
</dbReference>
<dbReference type="KEGG" id="thf:MA03_03800"/>
<organism evidence="3 4">
    <name type="scientific">Infirmifilum uzonense</name>
    <dbReference type="NCBI Taxonomy" id="1550241"/>
    <lineage>
        <taxon>Archaea</taxon>
        <taxon>Thermoproteota</taxon>
        <taxon>Thermoprotei</taxon>
        <taxon>Thermofilales</taxon>
        <taxon>Thermofilaceae</taxon>
        <taxon>Infirmifilum</taxon>
    </lineage>
</organism>
<comment type="similarity">
    <text evidence="1">Belongs to the GSP E family.</text>
</comment>
<dbReference type="InterPro" id="IPR001482">
    <property type="entry name" value="T2SS/T4SS_dom"/>
</dbReference>
<feature type="domain" description="Bacterial type II secretion system protein E" evidence="2">
    <location>
        <begin position="148"/>
        <end position="358"/>
    </location>
</feature>
<dbReference type="Pfam" id="PF00437">
    <property type="entry name" value="T2SSE"/>
    <property type="match status" value="1"/>
</dbReference>
<dbReference type="CDD" id="cd01130">
    <property type="entry name" value="VirB11-like_ATPase"/>
    <property type="match status" value="1"/>
</dbReference>
<evidence type="ECO:0000313" key="3">
    <source>
        <dbReference type="EMBL" id="AKG39343.1"/>
    </source>
</evidence>
<evidence type="ECO:0000313" key="4">
    <source>
        <dbReference type="Proteomes" id="UP000067434"/>
    </source>
</evidence>
<accession>A0A0F7FIW1</accession>